<feature type="transmembrane region" description="Helical" evidence="1">
    <location>
        <begin position="383"/>
        <end position="408"/>
    </location>
</feature>
<feature type="transmembrane region" description="Helical" evidence="1">
    <location>
        <begin position="357"/>
        <end position="377"/>
    </location>
</feature>
<dbReference type="SUPFAM" id="SSF82714">
    <property type="entry name" value="Multidrug efflux transporter AcrB TolC docking domain, DN and DC subdomains"/>
    <property type="match status" value="2"/>
</dbReference>
<dbReference type="PANTHER" id="PTHR32063:SF0">
    <property type="entry name" value="SWARMING MOTILITY PROTEIN SWRC"/>
    <property type="match status" value="1"/>
</dbReference>
<dbReference type="Proteomes" id="UP000198647">
    <property type="component" value="Unassembled WGS sequence"/>
</dbReference>
<keyword evidence="1" id="KW-0812">Transmembrane</keyword>
<dbReference type="SUPFAM" id="SSF82866">
    <property type="entry name" value="Multidrug efflux transporter AcrB transmembrane domain"/>
    <property type="match status" value="2"/>
</dbReference>
<dbReference type="Pfam" id="PF00873">
    <property type="entry name" value="ACR_tran"/>
    <property type="match status" value="1"/>
</dbReference>
<sequence length="1021" mass="109796">MKLVQTSIKRPVGVIMIVAAILALGFVSLRNLTIDLYPDIDLPVAVVSTSYEEAAPQDVEQLVSRPIEGAVSSLEGLEVLQSQSQQGASLIFMQFSTGVDLDSALLEVREAVSRVSGVLPENAGEPSVLRFDPQALPIMTIGLSGDTPAELQQIAEDQLVPYLERQGGVASISVEGGRTEEVQIEIEKEKLARLGIDSQTIIQTLNASNQAATAGSVDKGDKNLRIRVNGEFDSIDDVKNTVLTTESGDRLKLDQIAMVEKRIEDTGTVSEVNGETAVVLSALKKTDANTVETAENIQTAMDEVAPELPENVEMKTVLDTSEFIKVSINSVIVNIIIGGLFAVAVLLLFLKSIRATLVIGISIPIAIISTFTLMYFTGETLNVLTMGGLALGIGMMVDSSIVILENIVSYRQRGFSMKEAAEKGASELAPAVIASATTTLVVFLPIMLVDGIASELFTPLALTISFALLASLAVSVTLIPMLSSKLLTKAMRDGKRNWFDRLLGKMNRGYQRVLRKVLKFRKTTVLLTILSIGGSIALIPLVGTSFIPESDQGQIEVDVSLERGTSLEETETVTSEISKRLNEFSDVVDVHYLSIGSGEMGLAGGSADRASYTVQLVDPGDRERSTQEVMEDMENDLSDVVGAEVEVTEMSAGLGTGAPLEVQINGQDNAVLNELAEQIVLIMKDVEGVVAPSSSTEDSEPQLDIQVDRNKASGYGLTEQQVISQVQLAFQGQTATRYREGGEELEVRLVTPLDESAGIAELEGTPISTASGDTVPLSSIAEIEQVQGPVALNRENQQPQVNVTADIGERDLGSVTADVEEEIDQLNFPEGYTYEVGGQAQDMEEAFGDLSVALLFSLFLVYAVMAVQFENFLFPFIIMFSLPATIVGVAVGLFVTGLPLSMPAFVGIIMLAGIVVNNAIVLVDYINILRRRSYSRYDAILEAGPNRLRPILMTTVTTVLGMVPLALGIGQGAEAQQPLAVTIIFGLTVSSFFTLVLIPVVYTYFDDLSVKINNFFQKRVE</sequence>
<feature type="transmembrane region" description="Helical" evidence="1">
    <location>
        <begin position="950"/>
        <end position="973"/>
    </location>
</feature>
<organism evidence="2 3">
    <name type="scientific">Salimicrobium album</name>
    <dbReference type="NCBI Taxonomy" id="50717"/>
    <lineage>
        <taxon>Bacteria</taxon>
        <taxon>Bacillati</taxon>
        <taxon>Bacillota</taxon>
        <taxon>Bacilli</taxon>
        <taxon>Bacillales</taxon>
        <taxon>Bacillaceae</taxon>
        <taxon>Salimicrobium</taxon>
    </lineage>
</organism>
<dbReference type="Gene3D" id="3.30.70.1320">
    <property type="entry name" value="Multidrug efflux transporter AcrB pore domain like"/>
    <property type="match status" value="1"/>
</dbReference>
<dbReference type="SUPFAM" id="SSF82693">
    <property type="entry name" value="Multidrug efflux transporter AcrB pore domain, PN1, PN2, PC1 and PC2 subdomains"/>
    <property type="match status" value="3"/>
</dbReference>
<dbReference type="EMBL" id="FNOS01000003">
    <property type="protein sequence ID" value="SDX80035.1"/>
    <property type="molecule type" value="Genomic_DNA"/>
</dbReference>
<feature type="transmembrane region" description="Helical" evidence="1">
    <location>
        <begin position="872"/>
        <end position="898"/>
    </location>
</feature>
<reference evidence="2 3" key="1">
    <citation type="submission" date="2016-10" db="EMBL/GenBank/DDBJ databases">
        <authorList>
            <person name="Varghese N."/>
            <person name="Submissions S."/>
        </authorList>
    </citation>
    <scope>NUCLEOTIDE SEQUENCE [LARGE SCALE GENOMIC DNA]</scope>
    <source>
        <strain evidence="2 3">DSM 20748</strain>
    </source>
</reference>
<dbReference type="Gene3D" id="3.30.70.1430">
    <property type="entry name" value="Multidrug efflux transporter AcrB pore domain"/>
    <property type="match status" value="2"/>
</dbReference>
<comment type="caution">
    <text evidence="2">The sequence shown here is derived from an EMBL/GenBank/DDBJ whole genome shotgun (WGS) entry which is preliminary data.</text>
</comment>
<dbReference type="Gene3D" id="3.30.70.1440">
    <property type="entry name" value="Multidrug efflux transporter AcrB pore domain"/>
    <property type="match status" value="1"/>
</dbReference>
<dbReference type="InterPro" id="IPR027463">
    <property type="entry name" value="AcrB_DN_DC_subdom"/>
</dbReference>
<keyword evidence="1" id="KW-1133">Transmembrane helix</keyword>
<accession>A0A1H3EN43</accession>
<feature type="transmembrane region" description="Helical" evidence="1">
    <location>
        <begin position="428"/>
        <end position="448"/>
    </location>
</feature>
<feature type="transmembrane region" description="Helical" evidence="1">
    <location>
        <begin position="904"/>
        <end position="929"/>
    </location>
</feature>
<feature type="transmembrane region" description="Helical" evidence="1">
    <location>
        <begin position="979"/>
        <end position="1005"/>
    </location>
</feature>
<evidence type="ECO:0000256" key="1">
    <source>
        <dbReference type="SAM" id="Phobius"/>
    </source>
</evidence>
<gene>
    <name evidence="2" type="ORF">SAMN04488081_1304</name>
</gene>
<evidence type="ECO:0000313" key="2">
    <source>
        <dbReference type="EMBL" id="SDX80035.1"/>
    </source>
</evidence>
<keyword evidence="1" id="KW-0472">Membrane</keyword>
<feature type="transmembrane region" description="Helical" evidence="1">
    <location>
        <begin position="460"/>
        <end position="482"/>
    </location>
</feature>
<dbReference type="Gene3D" id="3.30.2090.10">
    <property type="entry name" value="Multidrug efflux transporter AcrB TolC docking domain, DN and DC subdomains"/>
    <property type="match status" value="2"/>
</dbReference>
<dbReference type="Gene3D" id="1.20.1640.10">
    <property type="entry name" value="Multidrug efflux transporter AcrB transmembrane domain"/>
    <property type="match status" value="2"/>
</dbReference>
<keyword evidence="3" id="KW-1185">Reference proteome</keyword>
<name>A0A1H3EN43_9BACI</name>
<proteinExistence type="predicted"/>
<feature type="transmembrane region" description="Helical" evidence="1">
    <location>
        <begin position="525"/>
        <end position="547"/>
    </location>
</feature>
<dbReference type="PANTHER" id="PTHR32063">
    <property type="match status" value="1"/>
</dbReference>
<dbReference type="InterPro" id="IPR001036">
    <property type="entry name" value="Acrflvin-R"/>
</dbReference>
<feature type="transmembrane region" description="Helical" evidence="1">
    <location>
        <begin position="846"/>
        <end position="865"/>
    </location>
</feature>
<evidence type="ECO:0000313" key="3">
    <source>
        <dbReference type="Proteomes" id="UP000198647"/>
    </source>
</evidence>
<feature type="transmembrane region" description="Helical" evidence="1">
    <location>
        <begin position="12"/>
        <end position="29"/>
    </location>
</feature>
<protein>
    <submittedName>
        <fullName evidence="2">Hydrophobic/amphiphilic exporter-1, HAE1 family</fullName>
    </submittedName>
</protein>
<feature type="transmembrane region" description="Helical" evidence="1">
    <location>
        <begin position="331"/>
        <end position="350"/>
    </location>
</feature>
<dbReference type="PRINTS" id="PR00702">
    <property type="entry name" value="ACRIFLAVINRP"/>
</dbReference>
<dbReference type="RefSeq" id="WP_093106503.1">
    <property type="nucleotide sequence ID" value="NZ_FNOS01000003.1"/>
</dbReference>